<reference evidence="3" key="1">
    <citation type="journal article" date="2011" name="Nat. Biotechnol.">
        <title>The genomic sequence of the Chinese hamster ovary (CHO)-K1 cell line.</title>
        <authorList>
            <person name="Xu X."/>
            <person name="Nagarajan H."/>
            <person name="Lewis N.E."/>
            <person name="Pan S."/>
            <person name="Cai Z."/>
            <person name="Liu X."/>
            <person name="Chen W."/>
            <person name="Xie M."/>
            <person name="Wang W."/>
            <person name="Hammond S."/>
            <person name="Andersen M.R."/>
            <person name="Neff N."/>
            <person name="Passarelli B."/>
            <person name="Koh W."/>
            <person name="Fan H.C."/>
            <person name="Wang J."/>
            <person name="Gui Y."/>
            <person name="Lee K.H."/>
            <person name="Betenbaugh M.J."/>
            <person name="Quake S.R."/>
            <person name="Famili I."/>
            <person name="Palsson B.O."/>
            <person name="Wang J."/>
        </authorList>
    </citation>
    <scope>NUCLEOTIDE SEQUENCE [LARGE SCALE GENOMIC DNA]</scope>
    <source>
        <strain evidence="3">CHO K1 cell line</strain>
    </source>
</reference>
<keyword evidence="1" id="KW-0472">Membrane</keyword>
<proteinExistence type="predicted"/>
<name>G3H165_CRIGR</name>
<organism evidence="2 3">
    <name type="scientific">Cricetulus griseus</name>
    <name type="common">Chinese hamster</name>
    <name type="synonym">Cricetulus barabensis griseus</name>
    <dbReference type="NCBI Taxonomy" id="10029"/>
    <lineage>
        <taxon>Eukaryota</taxon>
        <taxon>Metazoa</taxon>
        <taxon>Chordata</taxon>
        <taxon>Craniata</taxon>
        <taxon>Vertebrata</taxon>
        <taxon>Euteleostomi</taxon>
        <taxon>Mammalia</taxon>
        <taxon>Eutheria</taxon>
        <taxon>Euarchontoglires</taxon>
        <taxon>Glires</taxon>
        <taxon>Rodentia</taxon>
        <taxon>Myomorpha</taxon>
        <taxon>Muroidea</taxon>
        <taxon>Cricetidae</taxon>
        <taxon>Cricetinae</taxon>
        <taxon>Cricetulus</taxon>
    </lineage>
</organism>
<accession>G3H165</accession>
<keyword evidence="1" id="KW-0812">Transmembrane</keyword>
<evidence type="ECO:0000313" key="3">
    <source>
        <dbReference type="Proteomes" id="UP000001075"/>
    </source>
</evidence>
<protein>
    <submittedName>
        <fullName evidence="2">Uncharacterized protein</fullName>
    </submittedName>
</protein>
<dbReference type="Proteomes" id="UP000001075">
    <property type="component" value="Unassembled WGS sequence"/>
</dbReference>
<evidence type="ECO:0000256" key="1">
    <source>
        <dbReference type="SAM" id="Phobius"/>
    </source>
</evidence>
<feature type="transmembrane region" description="Helical" evidence="1">
    <location>
        <begin position="16"/>
        <end position="39"/>
    </location>
</feature>
<sequence length="71" mass="7798">MGSTFPGDGLDIREKLFAACFYLTAEHIYFIIVTTSLAFQCGLKVRNSLGGWRDRSAVKSTVWPGIGGTRL</sequence>
<dbReference type="InParanoid" id="G3H165"/>
<keyword evidence="1" id="KW-1133">Transmembrane helix</keyword>
<evidence type="ECO:0000313" key="2">
    <source>
        <dbReference type="EMBL" id="EGV96470.1"/>
    </source>
</evidence>
<gene>
    <name evidence="2" type="ORF">I79_003889</name>
</gene>
<dbReference type="AlphaFoldDB" id="G3H165"/>
<dbReference type="EMBL" id="JH000102">
    <property type="protein sequence ID" value="EGV96470.1"/>
    <property type="molecule type" value="Genomic_DNA"/>
</dbReference>